<name>A0ABW6WD37_9ACTN</name>
<keyword evidence="2" id="KW-1185">Reference proteome</keyword>
<protein>
    <recommendedName>
        <fullName evidence="3">DUF1877 family protein</fullName>
    </recommendedName>
</protein>
<sequence>MTVGIDVTSFALPLGAEPVRAIRADRKLWDLAIGRPPFGTRWGDEPLPDISRALLEVVAAGTDWAYHFADRSHEQAEYVLDPVAFRAGGRHRDDREQTMAYRIIGGAELFAEHAISGQGFPWRCSTAAFLATAVERIDSLDVAGVRREFSVAEMDDLGLYKVHREEPDDHAFGRVLAQLRAFADHCRAVAARDLDLIITRY</sequence>
<reference evidence="1 2" key="1">
    <citation type="submission" date="2024-10" db="EMBL/GenBank/DDBJ databases">
        <title>The Natural Products Discovery Center: Release of the First 8490 Sequenced Strains for Exploring Actinobacteria Biosynthetic Diversity.</title>
        <authorList>
            <person name="Kalkreuter E."/>
            <person name="Kautsar S.A."/>
            <person name="Yang D."/>
            <person name="Bader C.D."/>
            <person name="Teijaro C.N."/>
            <person name="Fluegel L."/>
            <person name="Davis C.M."/>
            <person name="Simpson J.R."/>
            <person name="Lauterbach L."/>
            <person name="Steele A.D."/>
            <person name="Gui C."/>
            <person name="Meng S."/>
            <person name="Li G."/>
            <person name="Viehrig K."/>
            <person name="Ye F."/>
            <person name="Su P."/>
            <person name="Kiefer A.F."/>
            <person name="Nichols A."/>
            <person name="Cepeda A.J."/>
            <person name="Yan W."/>
            <person name="Fan B."/>
            <person name="Jiang Y."/>
            <person name="Adhikari A."/>
            <person name="Zheng C.-J."/>
            <person name="Schuster L."/>
            <person name="Cowan T.M."/>
            <person name="Smanski M.J."/>
            <person name="Chevrette M.G."/>
            <person name="De Carvalho L.P.S."/>
            <person name="Shen B."/>
        </authorList>
    </citation>
    <scope>NUCLEOTIDE SEQUENCE [LARGE SCALE GENOMIC DNA]</scope>
    <source>
        <strain evidence="1 2">NPDC000087</strain>
    </source>
</reference>
<proteinExistence type="predicted"/>
<evidence type="ECO:0008006" key="3">
    <source>
        <dbReference type="Google" id="ProtNLM"/>
    </source>
</evidence>
<accession>A0ABW6WD37</accession>
<dbReference type="RefSeq" id="WP_387696962.1">
    <property type="nucleotide sequence ID" value="NZ_JBIAZU010000003.1"/>
</dbReference>
<evidence type="ECO:0000313" key="2">
    <source>
        <dbReference type="Proteomes" id="UP001602245"/>
    </source>
</evidence>
<evidence type="ECO:0000313" key="1">
    <source>
        <dbReference type="EMBL" id="MFF5291222.1"/>
    </source>
</evidence>
<organism evidence="1 2">
    <name type="scientific">Paractinoplanes globisporus</name>
    <dbReference type="NCBI Taxonomy" id="113565"/>
    <lineage>
        <taxon>Bacteria</taxon>
        <taxon>Bacillati</taxon>
        <taxon>Actinomycetota</taxon>
        <taxon>Actinomycetes</taxon>
        <taxon>Micromonosporales</taxon>
        <taxon>Micromonosporaceae</taxon>
        <taxon>Paractinoplanes</taxon>
    </lineage>
</organism>
<gene>
    <name evidence="1" type="ORF">ACFY35_17405</name>
</gene>
<dbReference type="Proteomes" id="UP001602245">
    <property type="component" value="Unassembled WGS sequence"/>
</dbReference>
<comment type="caution">
    <text evidence="1">The sequence shown here is derived from an EMBL/GenBank/DDBJ whole genome shotgun (WGS) entry which is preliminary data.</text>
</comment>
<dbReference type="EMBL" id="JBIAZU010000003">
    <property type="protein sequence ID" value="MFF5291222.1"/>
    <property type="molecule type" value="Genomic_DNA"/>
</dbReference>